<dbReference type="SUPFAM" id="SSF53300">
    <property type="entry name" value="vWA-like"/>
    <property type="match status" value="1"/>
</dbReference>
<dbReference type="CDD" id="cd01467">
    <property type="entry name" value="vWA_BatA_type"/>
    <property type="match status" value="1"/>
</dbReference>
<dbReference type="Proteomes" id="UP000250163">
    <property type="component" value="Chromosome MORIYA"/>
</dbReference>
<dbReference type="OrthoDB" id="6206554at2"/>
<dbReference type="InterPro" id="IPR036465">
    <property type="entry name" value="vWFA_dom_sf"/>
</dbReference>
<sequence length="334" mass="36971">MFEFNWPWLLALLPLPLLIRFFSSAGQAQTPLVLPNLPYIETATGTASITSRAIWPLTLMWLCLVIAAARPMWIGEPQSIPQQGREMMLAVDLSGSMQIEDMQINNRMVDRLSLVKTVVADFIQQRKGDRVGLIFFADNAYLQAPLTFDLKTVSGYMEQAVLGLVGEQTAIGEGIGLALKRFDAADNPQKVLILLTDGQNNAGEVTPLDAAKFAKQQGVKIYTIGVGADAYYKRTLFGNQKVDPSRDLDEATLKTIAAQTGGQYFRARDASSLAAIYAELDKLEPVEQDQQQFRPQTDLFHWPLAIALLLSIFACYLRQGLSLGQLFTSGKRHD</sequence>
<name>A0A330LNW4_9GAMM</name>
<dbReference type="InterPro" id="IPR002035">
    <property type="entry name" value="VWF_A"/>
</dbReference>
<evidence type="ECO:0000259" key="1">
    <source>
        <dbReference type="PROSITE" id="PS50234"/>
    </source>
</evidence>
<proteinExistence type="predicted"/>
<keyword evidence="3" id="KW-1185">Reference proteome</keyword>
<feature type="domain" description="VWFA" evidence="1">
    <location>
        <begin position="86"/>
        <end position="280"/>
    </location>
</feature>
<dbReference type="EMBL" id="LS483250">
    <property type="protein sequence ID" value="SQD78132.1"/>
    <property type="molecule type" value="Genomic_DNA"/>
</dbReference>
<dbReference type="InterPro" id="IPR033881">
    <property type="entry name" value="vWA_BatA_type"/>
</dbReference>
<dbReference type="PANTHER" id="PTHR22550">
    <property type="entry name" value="SPORE GERMINATION PROTEIN"/>
    <property type="match status" value="1"/>
</dbReference>
<dbReference type="Pfam" id="PF00092">
    <property type="entry name" value="VWA"/>
    <property type="match status" value="1"/>
</dbReference>
<protein>
    <submittedName>
        <fullName evidence="2">von Willebrand factor type A domain protein</fullName>
    </submittedName>
</protein>
<dbReference type="InterPro" id="IPR050768">
    <property type="entry name" value="UPF0353/GerABKA_families"/>
</dbReference>
<dbReference type="Gene3D" id="3.40.50.410">
    <property type="entry name" value="von Willebrand factor, type A domain"/>
    <property type="match status" value="1"/>
</dbReference>
<evidence type="ECO:0000313" key="2">
    <source>
        <dbReference type="EMBL" id="SQD78132.1"/>
    </source>
</evidence>
<dbReference type="SMART" id="SM00327">
    <property type="entry name" value="VWA"/>
    <property type="match status" value="1"/>
</dbReference>
<dbReference type="AlphaFoldDB" id="A0A330LNW4"/>
<reference evidence="3" key="1">
    <citation type="submission" date="2018-05" db="EMBL/GenBank/DDBJ databases">
        <authorList>
            <person name="Cea G.-C."/>
            <person name="William W."/>
        </authorList>
    </citation>
    <scope>NUCLEOTIDE SEQUENCE [LARGE SCALE GENOMIC DNA]</scope>
    <source>
        <strain evidence="3">DB21MT 5</strain>
    </source>
</reference>
<gene>
    <name evidence="2" type="ORF">MORIYA_1654</name>
</gene>
<dbReference type="KEGG" id="mya:MORIYA_1654"/>
<dbReference type="PANTHER" id="PTHR22550:SF18">
    <property type="entry name" value="VWFA DOMAIN-CONTAINING PROTEIN"/>
    <property type="match status" value="1"/>
</dbReference>
<accession>A0A330LNW4</accession>
<dbReference type="PROSITE" id="PS50234">
    <property type="entry name" value="VWFA"/>
    <property type="match status" value="1"/>
</dbReference>
<dbReference type="RefSeq" id="WP_112714105.1">
    <property type="nucleotide sequence ID" value="NZ_LS483250.1"/>
</dbReference>
<evidence type="ECO:0000313" key="3">
    <source>
        <dbReference type="Proteomes" id="UP000250163"/>
    </source>
</evidence>
<organism evidence="2 3">
    <name type="scientific">Moritella yayanosii</name>
    <dbReference type="NCBI Taxonomy" id="69539"/>
    <lineage>
        <taxon>Bacteria</taxon>
        <taxon>Pseudomonadati</taxon>
        <taxon>Pseudomonadota</taxon>
        <taxon>Gammaproteobacteria</taxon>
        <taxon>Alteromonadales</taxon>
        <taxon>Moritellaceae</taxon>
        <taxon>Moritella</taxon>
    </lineage>
</organism>